<feature type="domain" description="IclR-ED" evidence="5">
    <location>
        <begin position="80"/>
        <end position="264"/>
    </location>
</feature>
<keyword evidence="2" id="KW-0238">DNA-binding</keyword>
<evidence type="ECO:0000256" key="3">
    <source>
        <dbReference type="ARBA" id="ARBA00023163"/>
    </source>
</evidence>
<sequence length="266" mass="29671">MKDFEMANTSSSKSYKVHSLERGLDLIEILADEVPEKSLTELSKRAGFNLSTTHRILNALKSRGYVEQNPGTSKYKLTFRFFEIGNVVVRHLNLREEAVPVLTELAEKTGESAYLIILDKDEGLCLERIDGHHYVKVLFLQVGGRMPLHIGGGPRVLLAHLPEEEIERVIKSKELPGWTERSITDPDLLRKDLKKIREEGYALSFEDVTEGAAALGSPVRNWKGEVIAAVSISGISSHFAKDKLPPLVKIVKDAAYELSRELNAPS</sequence>
<dbReference type="InterPro" id="IPR050707">
    <property type="entry name" value="HTH_MetabolicPath_Reg"/>
</dbReference>
<protein>
    <submittedName>
        <fullName evidence="6">IclR family transcriptional regulator</fullName>
    </submittedName>
</protein>
<dbReference type="InterPro" id="IPR029016">
    <property type="entry name" value="GAF-like_dom_sf"/>
</dbReference>
<dbReference type="GO" id="GO:0003700">
    <property type="term" value="F:DNA-binding transcription factor activity"/>
    <property type="evidence" value="ECO:0007669"/>
    <property type="project" value="TreeGrafter"/>
</dbReference>
<accession>A0A523S3K8</accession>
<dbReference type="FunFam" id="1.10.10.10:FF:000056">
    <property type="entry name" value="IclR family transcriptional regulator"/>
    <property type="match status" value="1"/>
</dbReference>
<evidence type="ECO:0000259" key="4">
    <source>
        <dbReference type="PROSITE" id="PS51077"/>
    </source>
</evidence>
<organism evidence="6 7">
    <name type="scientific">Aerophobetes bacterium</name>
    <dbReference type="NCBI Taxonomy" id="2030807"/>
    <lineage>
        <taxon>Bacteria</taxon>
        <taxon>Candidatus Aerophobota</taxon>
    </lineage>
</organism>
<gene>
    <name evidence="6" type="ORF">E3J84_01230</name>
</gene>
<evidence type="ECO:0000313" key="6">
    <source>
        <dbReference type="EMBL" id="TET12625.1"/>
    </source>
</evidence>
<dbReference type="SMART" id="SM00346">
    <property type="entry name" value="HTH_ICLR"/>
    <property type="match status" value="1"/>
</dbReference>
<dbReference type="PROSITE" id="PS51078">
    <property type="entry name" value="ICLR_ED"/>
    <property type="match status" value="1"/>
</dbReference>
<dbReference type="Pfam" id="PF09339">
    <property type="entry name" value="HTH_IclR"/>
    <property type="match status" value="1"/>
</dbReference>
<dbReference type="InterPro" id="IPR005471">
    <property type="entry name" value="Tscrpt_reg_IclR_N"/>
</dbReference>
<feature type="domain" description="HTH iclR-type" evidence="4">
    <location>
        <begin position="17"/>
        <end position="79"/>
    </location>
</feature>
<evidence type="ECO:0000313" key="7">
    <source>
        <dbReference type="Proteomes" id="UP000316360"/>
    </source>
</evidence>
<reference evidence="6 7" key="1">
    <citation type="submission" date="2019-03" db="EMBL/GenBank/DDBJ databases">
        <title>Metabolic potential of uncultured bacteria and archaea associated with petroleum seepage in deep-sea sediments.</title>
        <authorList>
            <person name="Dong X."/>
            <person name="Hubert C."/>
        </authorList>
    </citation>
    <scope>NUCLEOTIDE SEQUENCE [LARGE SCALE GENOMIC DNA]</scope>
    <source>
        <strain evidence="6">E44_bin7</strain>
    </source>
</reference>
<dbReference type="PANTHER" id="PTHR30136">
    <property type="entry name" value="HELIX-TURN-HELIX TRANSCRIPTIONAL REGULATOR, ICLR FAMILY"/>
    <property type="match status" value="1"/>
</dbReference>
<dbReference type="AlphaFoldDB" id="A0A523S3K8"/>
<proteinExistence type="predicted"/>
<evidence type="ECO:0000256" key="1">
    <source>
        <dbReference type="ARBA" id="ARBA00023015"/>
    </source>
</evidence>
<dbReference type="GO" id="GO:0045892">
    <property type="term" value="P:negative regulation of DNA-templated transcription"/>
    <property type="evidence" value="ECO:0007669"/>
    <property type="project" value="TreeGrafter"/>
</dbReference>
<dbReference type="PROSITE" id="PS51077">
    <property type="entry name" value="HTH_ICLR"/>
    <property type="match status" value="1"/>
</dbReference>
<evidence type="ECO:0000259" key="5">
    <source>
        <dbReference type="PROSITE" id="PS51078"/>
    </source>
</evidence>
<dbReference type="EMBL" id="SOKJ01000062">
    <property type="protein sequence ID" value="TET12625.1"/>
    <property type="molecule type" value="Genomic_DNA"/>
</dbReference>
<dbReference type="Pfam" id="PF01614">
    <property type="entry name" value="IclR_C"/>
    <property type="match status" value="1"/>
</dbReference>
<dbReference type="InterPro" id="IPR036388">
    <property type="entry name" value="WH-like_DNA-bd_sf"/>
</dbReference>
<dbReference type="SUPFAM" id="SSF55781">
    <property type="entry name" value="GAF domain-like"/>
    <property type="match status" value="1"/>
</dbReference>
<dbReference type="Gene3D" id="3.30.450.40">
    <property type="match status" value="1"/>
</dbReference>
<keyword evidence="1" id="KW-0805">Transcription regulation</keyword>
<comment type="caution">
    <text evidence="6">The sequence shown here is derived from an EMBL/GenBank/DDBJ whole genome shotgun (WGS) entry which is preliminary data.</text>
</comment>
<keyword evidence="3" id="KW-0804">Transcription</keyword>
<dbReference type="InterPro" id="IPR014757">
    <property type="entry name" value="Tscrpt_reg_IclR_C"/>
</dbReference>
<dbReference type="Proteomes" id="UP000316360">
    <property type="component" value="Unassembled WGS sequence"/>
</dbReference>
<dbReference type="Gene3D" id="1.10.10.10">
    <property type="entry name" value="Winged helix-like DNA-binding domain superfamily/Winged helix DNA-binding domain"/>
    <property type="match status" value="1"/>
</dbReference>
<dbReference type="GO" id="GO:0003677">
    <property type="term" value="F:DNA binding"/>
    <property type="evidence" value="ECO:0007669"/>
    <property type="project" value="UniProtKB-KW"/>
</dbReference>
<name>A0A523S3K8_UNCAE</name>
<evidence type="ECO:0000256" key="2">
    <source>
        <dbReference type="ARBA" id="ARBA00023125"/>
    </source>
</evidence>
<dbReference type="InterPro" id="IPR036390">
    <property type="entry name" value="WH_DNA-bd_sf"/>
</dbReference>
<dbReference type="PANTHER" id="PTHR30136:SF24">
    <property type="entry name" value="HTH-TYPE TRANSCRIPTIONAL REPRESSOR ALLR"/>
    <property type="match status" value="1"/>
</dbReference>
<dbReference type="SUPFAM" id="SSF46785">
    <property type="entry name" value="Winged helix' DNA-binding domain"/>
    <property type="match status" value="1"/>
</dbReference>